<dbReference type="GO" id="GO:0004386">
    <property type="term" value="F:helicase activity"/>
    <property type="evidence" value="ECO:0007669"/>
    <property type="project" value="UniProtKB-KW"/>
</dbReference>
<dbReference type="Proteomes" id="UP000594638">
    <property type="component" value="Unassembled WGS sequence"/>
</dbReference>
<name>A0A8S0PIH8_OLEEU</name>
<keyword evidence="2" id="KW-0378">Hydrolase</keyword>
<evidence type="ECO:0000256" key="4">
    <source>
        <dbReference type="ARBA" id="ARBA00022840"/>
    </source>
</evidence>
<dbReference type="GO" id="GO:0003676">
    <property type="term" value="F:nucleic acid binding"/>
    <property type="evidence" value="ECO:0007669"/>
    <property type="project" value="InterPro"/>
</dbReference>
<dbReference type="EMBL" id="CACTIH010000038">
    <property type="protein sequence ID" value="CAA2938731.1"/>
    <property type="molecule type" value="Genomic_DNA"/>
</dbReference>
<dbReference type="OrthoDB" id="1902637at2759"/>
<feature type="domain" description="DEAD/DEAH-box helicase" evidence="5">
    <location>
        <begin position="175"/>
        <end position="287"/>
    </location>
</feature>
<dbReference type="Gene3D" id="3.40.50.300">
    <property type="entry name" value="P-loop containing nucleotide triphosphate hydrolases"/>
    <property type="match status" value="1"/>
</dbReference>
<evidence type="ECO:0000259" key="5">
    <source>
        <dbReference type="Pfam" id="PF00270"/>
    </source>
</evidence>
<gene>
    <name evidence="6" type="ORF">OLEA9_A058454</name>
</gene>
<dbReference type="SUPFAM" id="SSF52540">
    <property type="entry name" value="P-loop containing nucleoside triphosphate hydrolases"/>
    <property type="match status" value="1"/>
</dbReference>
<dbReference type="AlphaFoldDB" id="A0A8S0PIH8"/>
<evidence type="ECO:0000256" key="1">
    <source>
        <dbReference type="ARBA" id="ARBA00022741"/>
    </source>
</evidence>
<comment type="caution">
    <text evidence="6">The sequence shown here is derived from an EMBL/GenBank/DDBJ whole genome shotgun (WGS) entry which is preliminary data.</text>
</comment>
<evidence type="ECO:0000256" key="3">
    <source>
        <dbReference type="ARBA" id="ARBA00022806"/>
    </source>
</evidence>
<dbReference type="GO" id="GO:0005524">
    <property type="term" value="F:ATP binding"/>
    <property type="evidence" value="ECO:0007669"/>
    <property type="project" value="UniProtKB-KW"/>
</dbReference>
<keyword evidence="7" id="KW-1185">Reference proteome</keyword>
<evidence type="ECO:0000313" key="7">
    <source>
        <dbReference type="Proteomes" id="UP000594638"/>
    </source>
</evidence>
<accession>A0A8S0PIH8</accession>
<proteinExistence type="predicted"/>
<dbReference type="Pfam" id="PF00270">
    <property type="entry name" value="DEAD"/>
    <property type="match status" value="1"/>
</dbReference>
<reference evidence="6 7" key="1">
    <citation type="submission" date="2019-12" db="EMBL/GenBank/DDBJ databases">
        <authorList>
            <person name="Alioto T."/>
            <person name="Alioto T."/>
            <person name="Gomez Garrido J."/>
        </authorList>
    </citation>
    <scope>NUCLEOTIDE SEQUENCE [LARGE SCALE GENOMIC DNA]</scope>
</reference>
<dbReference type="Gramene" id="OE9A058454T1">
    <property type="protein sequence ID" value="OE9A058454C1"/>
    <property type="gene ID" value="OE9A058454"/>
</dbReference>
<evidence type="ECO:0000256" key="2">
    <source>
        <dbReference type="ARBA" id="ARBA00022801"/>
    </source>
</evidence>
<keyword evidence="1" id="KW-0547">Nucleotide-binding</keyword>
<dbReference type="GO" id="GO:0016787">
    <property type="term" value="F:hydrolase activity"/>
    <property type="evidence" value="ECO:0007669"/>
    <property type="project" value="UniProtKB-KW"/>
</dbReference>
<evidence type="ECO:0000313" key="6">
    <source>
        <dbReference type="EMBL" id="CAA2938731.1"/>
    </source>
</evidence>
<dbReference type="InterPro" id="IPR011545">
    <property type="entry name" value="DEAD/DEAH_box_helicase_dom"/>
</dbReference>
<keyword evidence="4" id="KW-0067">ATP-binding</keyword>
<protein>
    <submittedName>
        <fullName evidence="6">Probable ATP-dependent RNA helicase ddx5</fullName>
    </submittedName>
</protein>
<organism evidence="6 7">
    <name type="scientific">Olea europaea subsp. europaea</name>
    <dbReference type="NCBI Taxonomy" id="158383"/>
    <lineage>
        <taxon>Eukaryota</taxon>
        <taxon>Viridiplantae</taxon>
        <taxon>Streptophyta</taxon>
        <taxon>Embryophyta</taxon>
        <taxon>Tracheophyta</taxon>
        <taxon>Spermatophyta</taxon>
        <taxon>Magnoliopsida</taxon>
        <taxon>eudicotyledons</taxon>
        <taxon>Gunneridae</taxon>
        <taxon>Pentapetalae</taxon>
        <taxon>asterids</taxon>
        <taxon>lamiids</taxon>
        <taxon>Lamiales</taxon>
        <taxon>Oleaceae</taxon>
        <taxon>Oleeae</taxon>
        <taxon>Olea</taxon>
    </lineage>
</organism>
<dbReference type="PANTHER" id="PTHR47960">
    <property type="entry name" value="DEAD-BOX ATP-DEPENDENT RNA HELICASE 50"/>
    <property type="match status" value="1"/>
</dbReference>
<keyword evidence="3 6" id="KW-0347">Helicase</keyword>
<dbReference type="InterPro" id="IPR027417">
    <property type="entry name" value="P-loop_NTPase"/>
</dbReference>
<sequence length="306" mass="34467">MGKSNDENAVKRRWNRKRPSCDKIKILPQRSLLYGRINVSILAAKKRLKKAKRSNTQGIYFRQETAVSPGKTMIPVINGNELSHEWTEHVYPSKFLMMCLNTIQNSLENVGALKTEDGPLFANTWGVEFWNCYSKGKDLLEMSGIDSTREQIAWMASAAADTITRKENEGLSFKSPFHLFLVPSLDKAFEVRLVWKPLETIGIYTLSLHSGTTIEKQIHRLKSCEPEFLVSTPERLLDLLSLKAVDISEVSFLVIDGLEAPFEGSYCEAIKSIRQLIPGNPQTVVFSDGMSNLSISMLQKLLGEPE</sequence>